<gene>
    <name evidence="4" type="ORF">MNBD_GAMMA26-1048</name>
</gene>
<dbReference type="PANTHER" id="PTHR21666">
    <property type="entry name" value="PEPTIDASE-RELATED"/>
    <property type="match status" value="1"/>
</dbReference>
<reference evidence="4" key="1">
    <citation type="submission" date="2018-06" db="EMBL/GenBank/DDBJ databases">
        <authorList>
            <person name="Zhirakovskaya E."/>
        </authorList>
    </citation>
    <scope>NUCLEOTIDE SEQUENCE</scope>
</reference>
<dbReference type="SUPFAM" id="SSF51261">
    <property type="entry name" value="Duplicated hybrid motif"/>
    <property type="match status" value="1"/>
</dbReference>
<dbReference type="Pfam" id="PF01551">
    <property type="entry name" value="Peptidase_M23"/>
    <property type="match status" value="1"/>
</dbReference>
<evidence type="ECO:0000256" key="2">
    <source>
        <dbReference type="SAM" id="Phobius"/>
    </source>
</evidence>
<dbReference type="CDD" id="cd12797">
    <property type="entry name" value="M23_peptidase"/>
    <property type="match status" value="1"/>
</dbReference>
<feature type="transmembrane region" description="Helical" evidence="2">
    <location>
        <begin position="20"/>
        <end position="43"/>
    </location>
</feature>
<dbReference type="InterPro" id="IPR016047">
    <property type="entry name" value="M23ase_b-sheet_dom"/>
</dbReference>
<keyword evidence="1" id="KW-0175">Coiled coil</keyword>
<keyword evidence="2" id="KW-1133">Transmembrane helix</keyword>
<organism evidence="4">
    <name type="scientific">hydrothermal vent metagenome</name>
    <dbReference type="NCBI Taxonomy" id="652676"/>
    <lineage>
        <taxon>unclassified sequences</taxon>
        <taxon>metagenomes</taxon>
        <taxon>ecological metagenomes</taxon>
    </lineage>
</organism>
<protein>
    <submittedName>
        <fullName evidence="4">Phage endopeptidase (ACLAME 35)</fullName>
    </submittedName>
</protein>
<dbReference type="FunFam" id="2.70.70.10:FF:000006">
    <property type="entry name" value="M23 family peptidase"/>
    <property type="match status" value="1"/>
</dbReference>
<dbReference type="InterPro" id="IPR050570">
    <property type="entry name" value="Cell_wall_metabolism_enzyme"/>
</dbReference>
<dbReference type="PANTHER" id="PTHR21666:SF291">
    <property type="entry name" value="STAGE II SPORULATION PROTEIN Q"/>
    <property type="match status" value="1"/>
</dbReference>
<name>A0A3B1B3S4_9ZZZZ</name>
<proteinExistence type="predicted"/>
<feature type="domain" description="M23ase beta-sheet core" evidence="3">
    <location>
        <begin position="208"/>
        <end position="302"/>
    </location>
</feature>
<sequence>MSMILLTGSRNKTGSVKLSLGLVVTLLLILVAGISGGVGWAGYKLGLLLAEPVPVVEPVDLVMQAALVDQRRGIQEAREQTRAHLDALALRLGKMQSHIMRLDALGERLAKAGLLDQNEFDFSHEPPIGGLDASNRSESLELSELLADLQMLSQTINDREQKLDFMEELIMARKLQQEIHPAGRPIDRGWISSRFGYRKDPFTGKKAFHRGVDFAGKKDAAIFSVAAGVVSQAGKQQGYGYMVEINHGNGYATLYGHNGKILVDVGDRVDKNQIIARMGSTGRSTGPHLHFEVLRDGKQVNPWKYLKQAVVSGKQQVASKKGSG</sequence>
<evidence type="ECO:0000256" key="1">
    <source>
        <dbReference type="SAM" id="Coils"/>
    </source>
</evidence>
<feature type="coiled-coil region" evidence="1">
    <location>
        <begin position="142"/>
        <end position="169"/>
    </location>
</feature>
<keyword evidence="2" id="KW-0812">Transmembrane</keyword>
<dbReference type="InterPro" id="IPR011055">
    <property type="entry name" value="Dup_hybrid_motif"/>
</dbReference>
<dbReference type="Gene3D" id="2.70.70.10">
    <property type="entry name" value="Glucose Permease (Domain IIA)"/>
    <property type="match status" value="1"/>
</dbReference>
<evidence type="ECO:0000313" key="4">
    <source>
        <dbReference type="EMBL" id="VAX08761.1"/>
    </source>
</evidence>
<evidence type="ECO:0000259" key="3">
    <source>
        <dbReference type="Pfam" id="PF01551"/>
    </source>
</evidence>
<dbReference type="EMBL" id="UOFX01000041">
    <property type="protein sequence ID" value="VAX08761.1"/>
    <property type="molecule type" value="Genomic_DNA"/>
</dbReference>
<accession>A0A3B1B3S4</accession>
<dbReference type="AlphaFoldDB" id="A0A3B1B3S4"/>
<keyword evidence="2" id="KW-0472">Membrane</keyword>
<dbReference type="GO" id="GO:0004222">
    <property type="term" value="F:metalloendopeptidase activity"/>
    <property type="evidence" value="ECO:0007669"/>
    <property type="project" value="TreeGrafter"/>
</dbReference>